<organism evidence="1 2">
    <name type="scientific">Pisolithus microcarpus 441</name>
    <dbReference type="NCBI Taxonomy" id="765257"/>
    <lineage>
        <taxon>Eukaryota</taxon>
        <taxon>Fungi</taxon>
        <taxon>Dikarya</taxon>
        <taxon>Basidiomycota</taxon>
        <taxon>Agaricomycotina</taxon>
        <taxon>Agaricomycetes</taxon>
        <taxon>Agaricomycetidae</taxon>
        <taxon>Boletales</taxon>
        <taxon>Sclerodermatineae</taxon>
        <taxon>Pisolithaceae</taxon>
        <taxon>Pisolithus</taxon>
    </lineage>
</organism>
<protein>
    <submittedName>
        <fullName evidence="1">Unplaced genomic scaffold scaffold_111, whole genome shotgun sequence</fullName>
    </submittedName>
</protein>
<dbReference type="OrthoDB" id="2151789at2759"/>
<reference evidence="1 2" key="1">
    <citation type="submission" date="2014-04" db="EMBL/GenBank/DDBJ databases">
        <authorList>
            <consortium name="DOE Joint Genome Institute"/>
            <person name="Kuo A."/>
            <person name="Kohler A."/>
            <person name="Costa M.D."/>
            <person name="Nagy L.G."/>
            <person name="Floudas D."/>
            <person name="Copeland A."/>
            <person name="Barry K.W."/>
            <person name="Cichocki N."/>
            <person name="Veneault-Fourrey C."/>
            <person name="LaButti K."/>
            <person name="Lindquist E.A."/>
            <person name="Lipzen A."/>
            <person name="Lundell T."/>
            <person name="Morin E."/>
            <person name="Murat C."/>
            <person name="Sun H."/>
            <person name="Tunlid A."/>
            <person name="Henrissat B."/>
            <person name="Grigoriev I.V."/>
            <person name="Hibbett D.S."/>
            <person name="Martin F."/>
            <person name="Nordberg H.P."/>
            <person name="Cantor M.N."/>
            <person name="Hua S.X."/>
        </authorList>
    </citation>
    <scope>NUCLEOTIDE SEQUENCE [LARGE SCALE GENOMIC DNA]</scope>
    <source>
        <strain evidence="1 2">441</strain>
    </source>
</reference>
<dbReference type="Proteomes" id="UP000054018">
    <property type="component" value="Unassembled WGS sequence"/>
</dbReference>
<accession>A0A0C9Y2B9</accession>
<name>A0A0C9Y2B9_9AGAM</name>
<evidence type="ECO:0000313" key="1">
    <source>
        <dbReference type="EMBL" id="KIK18870.1"/>
    </source>
</evidence>
<evidence type="ECO:0000313" key="2">
    <source>
        <dbReference type="Proteomes" id="UP000054018"/>
    </source>
</evidence>
<reference evidence="2" key="2">
    <citation type="submission" date="2015-01" db="EMBL/GenBank/DDBJ databases">
        <title>Evolutionary Origins and Diversification of the Mycorrhizal Mutualists.</title>
        <authorList>
            <consortium name="DOE Joint Genome Institute"/>
            <consortium name="Mycorrhizal Genomics Consortium"/>
            <person name="Kohler A."/>
            <person name="Kuo A."/>
            <person name="Nagy L.G."/>
            <person name="Floudas D."/>
            <person name="Copeland A."/>
            <person name="Barry K.W."/>
            <person name="Cichocki N."/>
            <person name="Veneault-Fourrey C."/>
            <person name="LaButti K."/>
            <person name="Lindquist E.A."/>
            <person name="Lipzen A."/>
            <person name="Lundell T."/>
            <person name="Morin E."/>
            <person name="Murat C."/>
            <person name="Riley R."/>
            <person name="Ohm R."/>
            <person name="Sun H."/>
            <person name="Tunlid A."/>
            <person name="Henrissat B."/>
            <person name="Grigoriev I.V."/>
            <person name="Hibbett D.S."/>
            <person name="Martin F."/>
        </authorList>
    </citation>
    <scope>NUCLEOTIDE SEQUENCE [LARGE SCALE GENOMIC DNA]</scope>
    <source>
        <strain evidence="2">441</strain>
    </source>
</reference>
<sequence length="53" mass="5855">MSPIYSPVHFLCTQGDLDLRGLPRCHGDSASKDIGGLPNYPPAICKPRLNYRL</sequence>
<dbReference type="AlphaFoldDB" id="A0A0C9Y2B9"/>
<proteinExistence type="predicted"/>
<keyword evidence="2" id="KW-1185">Reference proteome</keyword>
<gene>
    <name evidence="1" type="ORF">PISMIDRAFT_683709</name>
</gene>
<dbReference type="EMBL" id="KN833795">
    <property type="protein sequence ID" value="KIK18870.1"/>
    <property type="molecule type" value="Genomic_DNA"/>
</dbReference>
<dbReference type="HOGENOM" id="CLU_3069558_0_0_1"/>